<keyword evidence="3" id="KW-1185">Reference proteome</keyword>
<dbReference type="PROSITE" id="PS51257">
    <property type="entry name" value="PROKAR_LIPOPROTEIN"/>
    <property type="match status" value="1"/>
</dbReference>
<dbReference type="Proteomes" id="UP000293289">
    <property type="component" value="Unassembled WGS sequence"/>
</dbReference>
<feature type="region of interest" description="Disordered" evidence="1">
    <location>
        <begin position="58"/>
        <end position="85"/>
    </location>
</feature>
<accession>A0A4Q7MCS3</accession>
<evidence type="ECO:0000313" key="2">
    <source>
        <dbReference type="EMBL" id="RZS64502.1"/>
    </source>
</evidence>
<evidence type="ECO:0000313" key="3">
    <source>
        <dbReference type="Proteomes" id="UP000293289"/>
    </source>
</evidence>
<evidence type="ECO:0000256" key="1">
    <source>
        <dbReference type="SAM" id="MobiDB-lite"/>
    </source>
</evidence>
<protein>
    <submittedName>
        <fullName evidence="2">Uncharacterized protein</fullName>
    </submittedName>
</protein>
<gene>
    <name evidence="2" type="ORF">EV187_2889</name>
</gene>
<organism evidence="2 3">
    <name type="scientific">Agromyces ramosus</name>
    <dbReference type="NCBI Taxonomy" id="33879"/>
    <lineage>
        <taxon>Bacteria</taxon>
        <taxon>Bacillati</taxon>
        <taxon>Actinomycetota</taxon>
        <taxon>Actinomycetes</taxon>
        <taxon>Micrococcales</taxon>
        <taxon>Microbacteriaceae</taxon>
        <taxon>Agromyces</taxon>
    </lineage>
</organism>
<dbReference type="AlphaFoldDB" id="A0A4Q7MCS3"/>
<dbReference type="EMBL" id="SGWY01000003">
    <property type="protein sequence ID" value="RZS64502.1"/>
    <property type="molecule type" value="Genomic_DNA"/>
</dbReference>
<sequence length="85" mass="8496">MNVRVFLVVPAVLAVGILAGCGQTGGDSGSGSGSGSAHLKAPSTWVCSAPAYIRERAPEGFCDSTDQGSSSSDTVNDDLSPLRGP</sequence>
<feature type="compositionally biased region" description="Low complexity" evidence="1">
    <location>
        <begin position="63"/>
        <end position="74"/>
    </location>
</feature>
<proteinExistence type="predicted"/>
<name>A0A4Q7MCS3_9MICO</name>
<comment type="caution">
    <text evidence="2">The sequence shown here is derived from an EMBL/GenBank/DDBJ whole genome shotgun (WGS) entry which is preliminary data.</text>
</comment>
<reference evidence="2 3" key="1">
    <citation type="submission" date="2019-02" db="EMBL/GenBank/DDBJ databases">
        <title>Genomic Encyclopedia of Type Strains, Phase IV (KMG-IV): sequencing the most valuable type-strain genomes for metagenomic binning, comparative biology and taxonomic classification.</title>
        <authorList>
            <person name="Goeker M."/>
        </authorList>
    </citation>
    <scope>NUCLEOTIDE SEQUENCE [LARGE SCALE GENOMIC DNA]</scope>
    <source>
        <strain evidence="2 3">DSM 43045</strain>
    </source>
</reference>
<dbReference type="RefSeq" id="WP_130353724.1">
    <property type="nucleotide sequence ID" value="NZ_SGWY01000003.1"/>
</dbReference>